<gene>
    <name evidence="1" type="ORF">ND2E_3201</name>
</gene>
<dbReference type="InterPro" id="IPR036249">
    <property type="entry name" value="Thioredoxin-like_sf"/>
</dbReference>
<proteinExistence type="predicted"/>
<dbReference type="Proteomes" id="UP000029843">
    <property type="component" value="Unassembled WGS sequence"/>
</dbReference>
<evidence type="ECO:0000313" key="2">
    <source>
        <dbReference type="Proteomes" id="UP000029843"/>
    </source>
</evidence>
<organism evidence="1 2">
    <name type="scientific">Colwellia psychrerythraea</name>
    <name type="common">Vibrio psychroerythus</name>
    <dbReference type="NCBI Taxonomy" id="28229"/>
    <lineage>
        <taxon>Bacteria</taxon>
        <taxon>Pseudomonadati</taxon>
        <taxon>Pseudomonadota</taxon>
        <taxon>Gammaproteobacteria</taxon>
        <taxon>Alteromonadales</taxon>
        <taxon>Colwelliaceae</taxon>
        <taxon>Colwellia</taxon>
    </lineage>
</organism>
<evidence type="ECO:0000313" key="1">
    <source>
        <dbReference type="EMBL" id="KGJ91336.1"/>
    </source>
</evidence>
<dbReference type="PATRIC" id="fig|28229.4.peg.2249"/>
<dbReference type="SUPFAM" id="SSF52833">
    <property type="entry name" value="Thioredoxin-like"/>
    <property type="match status" value="1"/>
</dbReference>
<dbReference type="Gene3D" id="3.40.30.10">
    <property type="entry name" value="Glutaredoxin"/>
    <property type="match status" value="1"/>
</dbReference>
<accession>A0A099KLJ9</accession>
<evidence type="ECO:0008006" key="3">
    <source>
        <dbReference type="Google" id="ProtNLM"/>
    </source>
</evidence>
<dbReference type="RefSeq" id="WP_033093968.1">
    <property type="nucleotide sequence ID" value="NZ_JQED01000029.1"/>
</dbReference>
<sequence length="206" mass="22515">MAAELFFIYDSHCPWSYATTPLVNAVNQSLPEVSLNLWHCAYFSDADGENTITKQQILQVKELSSVSFSPDYMAKLSLGKDSTLCANLMTWAVGKTPELALQLLNALQAAHFSAGNALSEQAEIEDIIEAFKLSVPAKVFNKTKLTTDAAAQVHEISALQEIIGTQAIPALLLAIDDNLILLNHNFYLQEPSAIIDAIKLELNNHG</sequence>
<protein>
    <recommendedName>
        <fullName evidence="3">DSBA-like thioredoxin domain-containing protein</fullName>
    </recommendedName>
</protein>
<name>A0A099KLJ9_COLPS</name>
<dbReference type="EMBL" id="JQED01000029">
    <property type="protein sequence ID" value="KGJ91336.1"/>
    <property type="molecule type" value="Genomic_DNA"/>
</dbReference>
<comment type="caution">
    <text evidence="1">The sequence shown here is derived from an EMBL/GenBank/DDBJ whole genome shotgun (WGS) entry which is preliminary data.</text>
</comment>
<dbReference type="OrthoDB" id="9813770at2"/>
<reference evidence="1 2" key="1">
    <citation type="submission" date="2014-08" db="EMBL/GenBank/DDBJ databases">
        <title>Genomic and Phenotypic Diversity of Colwellia psychrerythraea strains from Disparate Marine Basins.</title>
        <authorList>
            <person name="Techtmann S.M."/>
            <person name="Stelling S.C."/>
            <person name="Utturkar S.M."/>
            <person name="Alshibli N."/>
            <person name="Harris A."/>
            <person name="Brown S.D."/>
            <person name="Hazen T.C."/>
        </authorList>
    </citation>
    <scope>NUCLEOTIDE SEQUENCE [LARGE SCALE GENOMIC DNA]</scope>
    <source>
        <strain evidence="1 2">ND2E</strain>
    </source>
</reference>
<dbReference type="AlphaFoldDB" id="A0A099KLJ9"/>